<sequence>MTLLQVQNLGVRYSAHGREVRAVDCVSFELAAGEALGIVGESGSGKSQTALAVIGLLSAGARCTGRIEFDGQSLLDARPRQLARIRGAEIGMVFQDPMSSLNPYLRIGAQIQEVLGLHRGLRGGAARAEAERWLSTVQITDARRRLTQYPHELSGGMRQRVMIAMALCCGPRLLIADEATTALDVTVQAQVLRLLAQLQGDLGLAILLITHNFGVVSELCQHVLVMNHGMGVECGTTERVLHAPQAEYTQRLIAAVPRLSGPVVVG</sequence>
<dbReference type="CDD" id="cd03257">
    <property type="entry name" value="ABC_NikE_OppD_transporters"/>
    <property type="match status" value="1"/>
</dbReference>
<keyword evidence="6 9" id="KW-0067">ATP-binding</keyword>
<dbReference type="SMART" id="SM00382">
    <property type="entry name" value="AAA"/>
    <property type="match status" value="1"/>
</dbReference>
<comment type="similarity">
    <text evidence="2">Belongs to the ABC transporter superfamily.</text>
</comment>
<dbReference type="PANTHER" id="PTHR43297:SF7">
    <property type="entry name" value="D,D-DIPEPTIDE TRANSPORT ATP-BINDING PROTEIN DDPD-RELATED"/>
    <property type="match status" value="1"/>
</dbReference>
<reference evidence="9 10" key="1">
    <citation type="submission" date="2023-09" db="EMBL/GenBank/DDBJ databases">
        <authorList>
            <person name="Rey-Velasco X."/>
        </authorList>
    </citation>
    <scope>NUCLEOTIDE SEQUENCE [LARGE SCALE GENOMIC DNA]</scope>
    <source>
        <strain evidence="9 10">W345</strain>
    </source>
</reference>
<keyword evidence="4" id="KW-1003">Cell membrane</keyword>
<dbReference type="GO" id="GO:0005524">
    <property type="term" value="F:ATP binding"/>
    <property type="evidence" value="ECO:0007669"/>
    <property type="project" value="UniProtKB-KW"/>
</dbReference>
<keyword evidence="3" id="KW-0813">Transport</keyword>
<dbReference type="RefSeq" id="WP_311364100.1">
    <property type="nucleotide sequence ID" value="NZ_JAVRIC010000005.1"/>
</dbReference>
<dbReference type="SUPFAM" id="SSF52540">
    <property type="entry name" value="P-loop containing nucleoside triphosphate hydrolases"/>
    <property type="match status" value="1"/>
</dbReference>
<dbReference type="PANTHER" id="PTHR43297">
    <property type="entry name" value="OLIGOPEPTIDE TRANSPORT ATP-BINDING PROTEIN APPD"/>
    <property type="match status" value="1"/>
</dbReference>
<dbReference type="PROSITE" id="PS00211">
    <property type="entry name" value="ABC_TRANSPORTER_1"/>
    <property type="match status" value="1"/>
</dbReference>
<dbReference type="Gene3D" id="3.40.50.300">
    <property type="entry name" value="P-loop containing nucleotide triphosphate hydrolases"/>
    <property type="match status" value="1"/>
</dbReference>
<dbReference type="EMBL" id="JAVRIC010000005">
    <property type="protein sequence ID" value="MDT0496706.1"/>
    <property type="molecule type" value="Genomic_DNA"/>
</dbReference>
<feature type="domain" description="ABC transporter" evidence="8">
    <location>
        <begin position="4"/>
        <end position="253"/>
    </location>
</feature>
<protein>
    <submittedName>
        <fullName evidence="9">ABC transporter ATP-binding protein</fullName>
    </submittedName>
</protein>
<dbReference type="InterPro" id="IPR003439">
    <property type="entry name" value="ABC_transporter-like_ATP-bd"/>
</dbReference>
<evidence type="ECO:0000256" key="6">
    <source>
        <dbReference type="ARBA" id="ARBA00022840"/>
    </source>
</evidence>
<evidence type="ECO:0000256" key="2">
    <source>
        <dbReference type="ARBA" id="ARBA00005417"/>
    </source>
</evidence>
<evidence type="ECO:0000256" key="5">
    <source>
        <dbReference type="ARBA" id="ARBA00022741"/>
    </source>
</evidence>
<evidence type="ECO:0000256" key="7">
    <source>
        <dbReference type="ARBA" id="ARBA00023136"/>
    </source>
</evidence>
<dbReference type="InterPro" id="IPR017871">
    <property type="entry name" value="ABC_transporter-like_CS"/>
</dbReference>
<keyword evidence="7" id="KW-0472">Membrane</keyword>
<comment type="caution">
    <text evidence="9">The sequence shown here is derived from an EMBL/GenBank/DDBJ whole genome shotgun (WGS) entry which is preliminary data.</text>
</comment>
<proteinExistence type="inferred from homology"/>
<comment type="subcellular location">
    <subcellularLocation>
        <location evidence="1">Cell inner membrane</location>
        <topology evidence="1">Peripheral membrane protein</topology>
    </subcellularLocation>
</comment>
<evidence type="ECO:0000313" key="10">
    <source>
        <dbReference type="Proteomes" id="UP001254608"/>
    </source>
</evidence>
<evidence type="ECO:0000313" key="9">
    <source>
        <dbReference type="EMBL" id="MDT0496706.1"/>
    </source>
</evidence>
<dbReference type="InterPro" id="IPR027417">
    <property type="entry name" value="P-loop_NTPase"/>
</dbReference>
<evidence type="ECO:0000256" key="1">
    <source>
        <dbReference type="ARBA" id="ARBA00004417"/>
    </source>
</evidence>
<gene>
    <name evidence="9" type="ORF">RM530_04930</name>
</gene>
<dbReference type="InterPro" id="IPR050388">
    <property type="entry name" value="ABC_Ni/Peptide_Import"/>
</dbReference>
<dbReference type="Proteomes" id="UP001254608">
    <property type="component" value="Unassembled WGS sequence"/>
</dbReference>
<accession>A0ABU2WFS8</accession>
<keyword evidence="5" id="KW-0547">Nucleotide-binding</keyword>
<organism evidence="9 10">
    <name type="scientific">Banduia mediterranea</name>
    <dbReference type="NCBI Taxonomy" id="3075609"/>
    <lineage>
        <taxon>Bacteria</taxon>
        <taxon>Pseudomonadati</taxon>
        <taxon>Pseudomonadota</taxon>
        <taxon>Gammaproteobacteria</taxon>
        <taxon>Nevskiales</taxon>
        <taxon>Algiphilaceae</taxon>
        <taxon>Banduia</taxon>
    </lineage>
</organism>
<dbReference type="InterPro" id="IPR003593">
    <property type="entry name" value="AAA+_ATPase"/>
</dbReference>
<dbReference type="Pfam" id="PF00005">
    <property type="entry name" value="ABC_tran"/>
    <property type="match status" value="1"/>
</dbReference>
<dbReference type="PROSITE" id="PS50893">
    <property type="entry name" value="ABC_TRANSPORTER_2"/>
    <property type="match status" value="1"/>
</dbReference>
<evidence type="ECO:0000259" key="8">
    <source>
        <dbReference type="PROSITE" id="PS50893"/>
    </source>
</evidence>
<evidence type="ECO:0000256" key="4">
    <source>
        <dbReference type="ARBA" id="ARBA00022475"/>
    </source>
</evidence>
<name>A0ABU2WFS8_9GAMM</name>
<evidence type="ECO:0000256" key="3">
    <source>
        <dbReference type="ARBA" id="ARBA00022448"/>
    </source>
</evidence>
<keyword evidence="10" id="KW-1185">Reference proteome</keyword>